<dbReference type="InterPro" id="IPR036163">
    <property type="entry name" value="HMA_dom_sf"/>
</dbReference>
<accession>A0A1M5QUG9</accession>
<dbReference type="PROSITE" id="PS50846">
    <property type="entry name" value="HMA_2"/>
    <property type="match status" value="1"/>
</dbReference>
<dbReference type="OrthoDB" id="9813965at2"/>
<dbReference type="Gene3D" id="3.30.70.100">
    <property type="match status" value="1"/>
</dbReference>
<dbReference type="EMBL" id="FQXN01000001">
    <property type="protein sequence ID" value="SHH17794.1"/>
    <property type="molecule type" value="Genomic_DNA"/>
</dbReference>
<sequence length="97" mass="10855">MKKVVIIKGMTCEHCVMHVKKELEKLSGVDFLSVEIGKAVLEGKNLDEDLIRKAVNEAGYEVVEIIDDGSNEVPHSKEHHHEKHHGGHSKHNKGCCH</sequence>
<evidence type="ECO:0000256" key="1">
    <source>
        <dbReference type="SAM" id="MobiDB-lite"/>
    </source>
</evidence>
<keyword evidence="4" id="KW-1185">Reference proteome</keyword>
<evidence type="ECO:0000259" key="2">
    <source>
        <dbReference type="PROSITE" id="PS50846"/>
    </source>
</evidence>
<dbReference type="RefSeq" id="WP_073071067.1">
    <property type="nucleotide sequence ID" value="NZ_FQXN01000001.1"/>
</dbReference>
<organism evidence="3 4">
    <name type="scientific">Thermosipho atlanticus DSM 15807</name>
    <dbReference type="NCBI Taxonomy" id="1123380"/>
    <lineage>
        <taxon>Bacteria</taxon>
        <taxon>Thermotogati</taxon>
        <taxon>Thermotogota</taxon>
        <taxon>Thermotogae</taxon>
        <taxon>Thermotogales</taxon>
        <taxon>Fervidobacteriaceae</taxon>
        <taxon>Thermosipho</taxon>
    </lineage>
</organism>
<dbReference type="AlphaFoldDB" id="A0A1M5QUG9"/>
<reference evidence="4" key="1">
    <citation type="submission" date="2016-11" db="EMBL/GenBank/DDBJ databases">
        <authorList>
            <person name="Varghese N."/>
            <person name="Submissions S."/>
        </authorList>
    </citation>
    <scope>NUCLEOTIDE SEQUENCE [LARGE SCALE GENOMIC DNA]</scope>
    <source>
        <strain evidence="4">DSM 15807</strain>
    </source>
</reference>
<evidence type="ECO:0000313" key="3">
    <source>
        <dbReference type="EMBL" id="SHH17794.1"/>
    </source>
</evidence>
<dbReference type="Proteomes" id="UP000242592">
    <property type="component" value="Unassembled WGS sequence"/>
</dbReference>
<dbReference type="SUPFAM" id="SSF55008">
    <property type="entry name" value="HMA, heavy metal-associated domain"/>
    <property type="match status" value="1"/>
</dbReference>
<protein>
    <submittedName>
        <fullName evidence="3">Copper chaperone CopZ</fullName>
    </submittedName>
</protein>
<feature type="region of interest" description="Disordered" evidence="1">
    <location>
        <begin position="69"/>
        <end position="97"/>
    </location>
</feature>
<dbReference type="STRING" id="1123380.SAMN02745199_0156"/>
<feature type="domain" description="HMA" evidence="2">
    <location>
        <begin position="1"/>
        <end position="63"/>
    </location>
</feature>
<gene>
    <name evidence="3" type="ORF">SAMN02745199_0156</name>
</gene>
<name>A0A1M5QUG9_9BACT</name>
<dbReference type="InterPro" id="IPR006121">
    <property type="entry name" value="HMA_dom"/>
</dbReference>
<feature type="compositionally biased region" description="Basic residues" evidence="1">
    <location>
        <begin position="77"/>
        <end position="97"/>
    </location>
</feature>
<proteinExistence type="predicted"/>
<evidence type="ECO:0000313" key="4">
    <source>
        <dbReference type="Proteomes" id="UP000242592"/>
    </source>
</evidence>
<dbReference type="CDD" id="cd00371">
    <property type="entry name" value="HMA"/>
    <property type="match status" value="1"/>
</dbReference>
<dbReference type="Pfam" id="PF00403">
    <property type="entry name" value="HMA"/>
    <property type="match status" value="1"/>
</dbReference>
<dbReference type="GO" id="GO:0046872">
    <property type="term" value="F:metal ion binding"/>
    <property type="evidence" value="ECO:0007669"/>
    <property type="project" value="InterPro"/>
</dbReference>